<dbReference type="EMBL" id="JADQTO010000059">
    <property type="protein sequence ID" value="MBG0569231.1"/>
    <property type="molecule type" value="Genomic_DNA"/>
</dbReference>
<accession>A0A931CMQ5</accession>
<evidence type="ECO:0000313" key="2">
    <source>
        <dbReference type="Proteomes" id="UP000598146"/>
    </source>
</evidence>
<name>A0A931CMQ5_9ACTN</name>
<sequence>MSSASIEADLRIKLTDDRFMALEGGGVLNDIALDEVGDIASITVRVGRIRCEGAVTIDAFAASIDVELGELATKRLRLKDRPPGLADLRRAARWG</sequence>
<proteinExistence type="predicted"/>
<keyword evidence="2" id="KW-1185">Reference proteome</keyword>
<dbReference type="AlphaFoldDB" id="A0A931CMQ5"/>
<comment type="caution">
    <text evidence="1">The sequence shown here is derived from an EMBL/GenBank/DDBJ whole genome shotgun (WGS) entry which is preliminary data.</text>
</comment>
<evidence type="ECO:0000313" key="1">
    <source>
        <dbReference type="EMBL" id="MBG0569231.1"/>
    </source>
</evidence>
<dbReference type="Proteomes" id="UP000598146">
    <property type="component" value="Unassembled WGS sequence"/>
</dbReference>
<protein>
    <submittedName>
        <fullName evidence="1">Uncharacterized protein</fullName>
    </submittedName>
</protein>
<organism evidence="1 2">
    <name type="scientific">Actinoplanes aureus</name>
    <dbReference type="NCBI Taxonomy" id="2792083"/>
    <lineage>
        <taxon>Bacteria</taxon>
        <taxon>Bacillati</taxon>
        <taxon>Actinomycetota</taxon>
        <taxon>Actinomycetes</taxon>
        <taxon>Micromonosporales</taxon>
        <taxon>Micromonosporaceae</taxon>
        <taxon>Actinoplanes</taxon>
    </lineage>
</organism>
<reference evidence="1" key="1">
    <citation type="submission" date="2020-11" db="EMBL/GenBank/DDBJ databases">
        <title>Isolation and identification of active actinomycetes.</title>
        <authorList>
            <person name="Sun X."/>
        </authorList>
    </citation>
    <scope>NUCLEOTIDE SEQUENCE</scope>
    <source>
        <strain evidence="1">NEAU-A11</strain>
    </source>
</reference>
<gene>
    <name evidence="1" type="ORF">I4J89_48290</name>
</gene>